<dbReference type="AlphaFoldDB" id="A0A6C0KLK0"/>
<name>A0A6C0KLK0_9ZZZZ</name>
<sequence length="111" mass="12695">MGALFCSPPVDIIKDITFWCGKSLGFTNEFRDDILATAHREICRTGCGHSYHHDCFCKVVEQSRCNVFCPLCRDVVGRIICFSRSGKKMDDYLQRGEIEGAYYARRLTTSR</sequence>
<evidence type="ECO:0008006" key="2">
    <source>
        <dbReference type="Google" id="ProtNLM"/>
    </source>
</evidence>
<reference evidence="1" key="1">
    <citation type="journal article" date="2020" name="Nature">
        <title>Giant virus diversity and host interactions through global metagenomics.</title>
        <authorList>
            <person name="Schulz F."/>
            <person name="Roux S."/>
            <person name="Paez-Espino D."/>
            <person name="Jungbluth S."/>
            <person name="Walsh D.A."/>
            <person name="Denef V.J."/>
            <person name="McMahon K.D."/>
            <person name="Konstantinidis K.T."/>
            <person name="Eloe-Fadrosh E.A."/>
            <person name="Kyrpides N.C."/>
            <person name="Woyke T."/>
        </authorList>
    </citation>
    <scope>NUCLEOTIDE SEQUENCE</scope>
    <source>
        <strain evidence="1">GVMAG-S-3300012000-57</strain>
    </source>
</reference>
<accession>A0A6C0KLK0</accession>
<dbReference type="EMBL" id="MN740899">
    <property type="protein sequence ID" value="QHU17208.1"/>
    <property type="molecule type" value="Genomic_DNA"/>
</dbReference>
<proteinExistence type="predicted"/>
<dbReference type="InterPro" id="IPR013083">
    <property type="entry name" value="Znf_RING/FYVE/PHD"/>
</dbReference>
<organism evidence="1">
    <name type="scientific">viral metagenome</name>
    <dbReference type="NCBI Taxonomy" id="1070528"/>
    <lineage>
        <taxon>unclassified sequences</taxon>
        <taxon>metagenomes</taxon>
        <taxon>organismal metagenomes</taxon>
    </lineage>
</organism>
<evidence type="ECO:0000313" key="1">
    <source>
        <dbReference type="EMBL" id="QHU17208.1"/>
    </source>
</evidence>
<dbReference type="SUPFAM" id="SSF57850">
    <property type="entry name" value="RING/U-box"/>
    <property type="match status" value="1"/>
</dbReference>
<protein>
    <recommendedName>
        <fullName evidence="2">RING-type domain-containing protein</fullName>
    </recommendedName>
</protein>
<dbReference type="Gene3D" id="3.30.40.10">
    <property type="entry name" value="Zinc/RING finger domain, C3HC4 (zinc finger)"/>
    <property type="match status" value="1"/>
</dbReference>